<dbReference type="GO" id="GO:0003700">
    <property type="term" value="F:DNA-binding transcription factor activity"/>
    <property type="evidence" value="ECO:0007669"/>
    <property type="project" value="InterPro"/>
</dbReference>
<dbReference type="SUPFAM" id="SSF46689">
    <property type="entry name" value="Homeodomain-like"/>
    <property type="match status" value="1"/>
</dbReference>
<keyword evidence="1" id="KW-0805">Transcription regulation</keyword>
<dbReference type="InterPro" id="IPR018060">
    <property type="entry name" value="HTH_AraC"/>
</dbReference>
<feature type="domain" description="HTH araC/xylS-type" evidence="4">
    <location>
        <begin position="1"/>
        <end position="96"/>
    </location>
</feature>
<evidence type="ECO:0000256" key="3">
    <source>
        <dbReference type="ARBA" id="ARBA00023163"/>
    </source>
</evidence>
<name>A0A0U2PEH1_9ALTE</name>
<dbReference type="EMBL" id="CP013650">
    <property type="protein sequence ID" value="ALS97597.1"/>
    <property type="molecule type" value="Genomic_DNA"/>
</dbReference>
<dbReference type="SMART" id="SM00342">
    <property type="entry name" value="HTH_ARAC"/>
    <property type="match status" value="1"/>
</dbReference>
<keyword evidence="3" id="KW-0804">Transcription</keyword>
<dbReference type="PANTHER" id="PTHR43280:SF29">
    <property type="entry name" value="ARAC-FAMILY TRANSCRIPTIONAL REGULATOR"/>
    <property type="match status" value="1"/>
</dbReference>
<dbReference type="InterPro" id="IPR020449">
    <property type="entry name" value="Tscrpt_reg_AraC-type_HTH"/>
</dbReference>
<dbReference type="InterPro" id="IPR018062">
    <property type="entry name" value="HTH_AraC-typ_CS"/>
</dbReference>
<dbReference type="Pfam" id="PF12833">
    <property type="entry name" value="HTH_18"/>
    <property type="match status" value="1"/>
</dbReference>
<dbReference type="PRINTS" id="PR00032">
    <property type="entry name" value="HTHARAC"/>
</dbReference>
<dbReference type="PROSITE" id="PS00041">
    <property type="entry name" value="HTH_ARAC_FAMILY_1"/>
    <property type="match status" value="1"/>
</dbReference>
<dbReference type="PANTHER" id="PTHR43280">
    <property type="entry name" value="ARAC-FAMILY TRANSCRIPTIONAL REGULATOR"/>
    <property type="match status" value="1"/>
</dbReference>
<dbReference type="OrthoDB" id="345413at2"/>
<dbReference type="AlphaFoldDB" id="A0A0U2PEH1"/>
<evidence type="ECO:0000313" key="5">
    <source>
        <dbReference type="EMBL" id="ALS97597.1"/>
    </source>
</evidence>
<dbReference type="RefSeq" id="WP_062477004.1">
    <property type="nucleotide sequence ID" value="NZ_CP013650.1"/>
</dbReference>
<dbReference type="Proteomes" id="UP000068447">
    <property type="component" value="Chromosome"/>
</dbReference>
<evidence type="ECO:0000313" key="6">
    <source>
        <dbReference type="Proteomes" id="UP000068447"/>
    </source>
</evidence>
<evidence type="ECO:0000256" key="2">
    <source>
        <dbReference type="ARBA" id="ARBA00023125"/>
    </source>
</evidence>
<dbReference type="KEGG" id="lal:AT746_04475"/>
<keyword evidence="6" id="KW-1185">Reference proteome</keyword>
<keyword evidence="2" id="KW-0238">DNA-binding</keyword>
<dbReference type="STRING" id="1526571.AT746_04475"/>
<accession>A0A0U2PEH1</accession>
<dbReference type="InterPro" id="IPR009057">
    <property type="entry name" value="Homeodomain-like_sf"/>
</dbReference>
<sequence>MSQQQVFKDRFLSLQTLAEQAKVSRHTLSQYLNEVEGCHFYDFVNRHRVQEAKEQLQHSASTILDIALEAGFNNKATFNSAFRKHTGMTPSQYRQQQ</sequence>
<reference evidence="5 6" key="1">
    <citation type="submission" date="2015-12" db="EMBL/GenBank/DDBJ databases">
        <title>Complete genome of Lacimicrobium alkaliphilum KCTC 32984.</title>
        <authorList>
            <person name="Kim S.-G."/>
            <person name="Lee Y.-J."/>
        </authorList>
    </citation>
    <scope>NUCLEOTIDE SEQUENCE [LARGE SCALE GENOMIC DNA]</scope>
    <source>
        <strain evidence="5 6">YelD216</strain>
    </source>
</reference>
<dbReference type="Gene3D" id="1.10.10.60">
    <property type="entry name" value="Homeodomain-like"/>
    <property type="match status" value="2"/>
</dbReference>
<proteinExistence type="predicted"/>
<evidence type="ECO:0000259" key="4">
    <source>
        <dbReference type="PROSITE" id="PS01124"/>
    </source>
</evidence>
<dbReference type="PROSITE" id="PS01124">
    <property type="entry name" value="HTH_ARAC_FAMILY_2"/>
    <property type="match status" value="1"/>
</dbReference>
<gene>
    <name evidence="5" type="ORF">AT746_04475</name>
</gene>
<evidence type="ECO:0000256" key="1">
    <source>
        <dbReference type="ARBA" id="ARBA00023015"/>
    </source>
</evidence>
<dbReference type="GO" id="GO:0043565">
    <property type="term" value="F:sequence-specific DNA binding"/>
    <property type="evidence" value="ECO:0007669"/>
    <property type="project" value="InterPro"/>
</dbReference>
<organism evidence="5 6">
    <name type="scientific">Lacimicrobium alkaliphilum</name>
    <dbReference type="NCBI Taxonomy" id="1526571"/>
    <lineage>
        <taxon>Bacteria</taxon>
        <taxon>Pseudomonadati</taxon>
        <taxon>Pseudomonadota</taxon>
        <taxon>Gammaproteobacteria</taxon>
        <taxon>Alteromonadales</taxon>
        <taxon>Alteromonadaceae</taxon>
        <taxon>Lacimicrobium</taxon>
    </lineage>
</organism>
<protein>
    <recommendedName>
        <fullName evidence="4">HTH araC/xylS-type domain-containing protein</fullName>
    </recommendedName>
</protein>